<feature type="region of interest" description="Disordered" evidence="5">
    <location>
        <begin position="136"/>
        <end position="212"/>
    </location>
</feature>
<dbReference type="Proteomes" id="UP001430584">
    <property type="component" value="Unassembled WGS sequence"/>
</dbReference>
<sequence length="533" mass="58242">MALDNDTRGWIMTAMSGIASVICIDIVVRKFPGKKNFRVQDSNTFLSASLSLSFGVMVTLLPRHLISCHADHPKLFSSLYSMLPSAKNSLQKGGHSPKAAAWILIACFLGGVVGIQLVSRVIHRFIPSHIVDCDHSHGDEESAEQDHALDKTSRSPEDDEHEHDLPGYNGQQRLGVPNSAAVSLDASANSDMPNSTDSLQPHKNYPSARRPSFPAQLARKASKIVLRAKSHCDEIGPCHGFTDPCGSECFKIVQARGGTRLPVHAWPRQPGVARSVTAPHAGSTLHAERQPLLLQTPEYNGADYRTISSTASHGRTNGFSKPRSTHSTHSTHDHYDHDDHHDHHDHEHEHEHEHEHHDHDHDHDHDHHDSHEQSHHHHHVPTNAFMSIGLQTSLAIALHKLPEGFITYATNHANPTLGFAVFLALFIHNITEGFAMALPLYLAINSRWKAMVISSILGGASQPLGAGVAALWFRIAGRTGIGEPGESVYGGMFAVTGKFHLLTNSMSWADLSCSRCHGLGSAPTLPGEHSLNP</sequence>
<keyword evidence="3 6" id="KW-1133">Transmembrane helix</keyword>
<evidence type="ECO:0000313" key="8">
    <source>
        <dbReference type="Proteomes" id="UP001430584"/>
    </source>
</evidence>
<comment type="subcellular location">
    <subcellularLocation>
        <location evidence="1">Membrane</location>
        <topology evidence="1">Multi-pass membrane protein</topology>
    </subcellularLocation>
</comment>
<feature type="region of interest" description="Disordered" evidence="5">
    <location>
        <begin position="308"/>
        <end position="379"/>
    </location>
</feature>
<evidence type="ECO:0000256" key="2">
    <source>
        <dbReference type="ARBA" id="ARBA00022692"/>
    </source>
</evidence>
<feature type="transmembrane region" description="Helical" evidence="6">
    <location>
        <begin position="99"/>
        <end position="118"/>
    </location>
</feature>
<dbReference type="RefSeq" id="XP_066636195.1">
    <property type="nucleotide sequence ID" value="XM_066773628.1"/>
</dbReference>
<comment type="caution">
    <text evidence="7">The sequence shown here is derived from an EMBL/GenBank/DDBJ whole genome shotgun (WGS) entry which is preliminary data.</text>
</comment>
<evidence type="ECO:0000256" key="1">
    <source>
        <dbReference type="ARBA" id="ARBA00004141"/>
    </source>
</evidence>
<feature type="transmembrane region" description="Helical" evidence="6">
    <location>
        <begin position="44"/>
        <end position="66"/>
    </location>
</feature>
<proteinExistence type="predicted"/>
<reference evidence="7 8" key="1">
    <citation type="submission" date="2024-02" db="EMBL/GenBank/DDBJ databases">
        <title>De novo assembly and annotation of 12 fungi associated with fruit tree decline syndrome in Ontario, Canada.</title>
        <authorList>
            <person name="Sulman M."/>
            <person name="Ellouze W."/>
            <person name="Ilyukhin E."/>
        </authorList>
    </citation>
    <scope>NUCLEOTIDE SEQUENCE [LARGE SCALE GENOMIC DNA]</scope>
    <source>
        <strain evidence="7 8">FDS-637</strain>
    </source>
</reference>
<dbReference type="InterPro" id="IPR003689">
    <property type="entry name" value="ZIP"/>
</dbReference>
<feature type="compositionally biased region" description="Basic and acidic residues" evidence="5">
    <location>
        <begin position="136"/>
        <end position="156"/>
    </location>
</feature>
<accession>A0ABR3CU09</accession>
<feature type="transmembrane region" description="Helical" evidence="6">
    <location>
        <begin position="12"/>
        <end position="32"/>
    </location>
</feature>
<dbReference type="EMBL" id="JAJVCZ030000002">
    <property type="protein sequence ID" value="KAL0263166.1"/>
    <property type="molecule type" value="Genomic_DNA"/>
</dbReference>
<protein>
    <submittedName>
        <fullName evidence="7">Zinc transporter</fullName>
    </submittedName>
</protein>
<keyword evidence="2 6" id="KW-0812">Transmembrane</keyword>
<evidence type="ECO:0000256" key="4">
    <source>
        <dbReference type="ARBA" id="ARBA00023136"/>
    </source>
</evidence>
<gene>
    <name evidence="7" type="primary">ZRT3</name>
    <name evidence="7" type="ORF">SLS55_002144</name>
</gene>
<name>A0ABR3CU09_9PEZI</name>
<dbReference type="PANTHER" id="PTHR11040">
    <property type="entry name" value="ZINC/IRON TRANSPORTER"/>
    <property type="match status" value="1"/>
</dbReference>
<evidence type="ECO:0000313" key="7">
    <source>
        <dbReference type="EMBL" id="KAL0263166.1"/>
    </source>
</evidence>
<feature type="compositionally biased region" description="Basic and acidic residues" evidence="5">
    <location>
        <begin position="330"/>
        <end position="373"/>
    </location>
</feature>
<feature type="transmembrane region" description="Helical" evidence="6">
    <location>
        <begin position="450"/>
        <end position="473"/>
    </location>
</feature>
<feature type="compositionally biased region" description="Polar residues" evidence="5">
    <location>
        <begin position="308"/>
        <end position="319"/>
    </location>
</feature>
<evidence type="ECO:0000256" key="3">
    <source>
        <dbReference type="ARBA" id="ARBA00022989"/>
    </source>
</evidence>
<evidence type="ECO:0000256" key="5">
    <source>
        <dbReference type="SAM" id="MobiDB-lite"/>
    </source>
</evidence>
<dbReference type="PANTHER" id="PTHR11040:SF210">
    <property type="entry name" value="ZINC-REGULATED TRANSPORTER 3"/>
    <property type="match status" value="1"/>
</dbReference>
<evidence type="ECO:0000256" key="6">
    <source>
        <dbReference type="SAM" id="Phobius"/>
    </source>
</evidence>
<dbReference type="Pfam" id="PF02535">
    <property type="entry name" value="Zip"/>
    <property type="match status" value="1"/>
</dbReference>
<feature type="compositionally biased region" description="Polar residues" evidence="5">
    <location>
        <begin position="186"/>
        <end position="201"/>
    </location>
</feature>
<keyword evidence="4 6" id="KW-0472">Membrane</keyword>
<feature type="transmembrane region" description="Helical" evidence="6">
    <location>
        <begin position="417"/>
        <end position="444"/>
    </location>
</feature>
<dbReference type="GeneID" id="92006229"/>
<keyword evidence="8" id="KW-1185">Reference proteome</keyword>
<organism evidence="7 8">
    <name type="scientific">Diplodia seriata</name>
    <dbReference type="NCBI Taxonomy" id="420778"/>
    <lineage>
        <taxon>Eukaryota</taxon>
        <taxon>Fungi</taxon>
        <taxon>Dikarya</taxon>
        <taxon>Ascomycota</taxon>
        <taxon>Pezizomycotina</taxon>
        <taxon>Dothideomycetes</taxon>
        <taxon>Dothideomycetes incertae sedis</taxon>
        <taxon>Botryosphaeriales</taxon>
        <taxon>Botryosphaeriaceae</taxon>
        <taxon>Diplodia</taxon>
    </lineage>
</organism>